<keyword evidence="2" id="KW-0547">Nucleotide-binding</keyword>
<evidence type="ECO:0000313" key="7">
    <source>
        <dbReference type="Proteomes" id="UP000028868"/>
    </source>
</evidence>
<dbReference type="InterPro" id="IPR005894">
    <property type="entry name" value="DrrA"/>
</dbReference>
<comment type="subcellular location">
    <subcellularLocation>
        <location evidence="1">Cell membrane</location>
        <topology evidence="1">Peripheral membrane protein</topology>
        <orientation evidence="1">Cytoplasmic side</orientation>
    </subcellularLocation>
</comment>
<dbReference type="InterPro" id="IPR027417">
    <property type="entry name" value="P-loop_NTPase"/>
</dbReference>
<keyword evidence="3 6" id="KW-0067">ATP-binding</keyword>
<dbReference type="GO" id="GO:0005886">
    <property type="term" value="C:plasma membrane"/>
    <property type="evidence" value="ECO:0007669"/>
    <property type="project" value="UniProtKB-SubCell"/>
</dbReference>
<dbReference type="GO" id="GO:0016887">
    <property type="term" value="F:ATP hydrolysis activity"/>
    <property type="evidence" value="ECO:0007669"/>
    <property type="project" value="InterPro"/>
</dbReference>
<dbReference type="EMBL" id="CCDI010000002">
    <property type="protein sequence ID" value="CDQ23825.1"/>
    <property type="molecule type" value="Genomic_DNA"/>
</dbReference>
<evidence type="ECO:0000259" key="5">
    <source>
        <dbReference type="PROSITE" id="PS50893"/>
    </source>
</evidence>
<evidence type="ECO:0000256" key="4">
    <source>
        <dbReference type="ARBA" id="ARBA00049985"/>
    </source>
</evidence>
<name>A0A024P4L6_9BACI</name>
<reference evidence="6 7" key="2">
    <citation type="submission" date="2014-05" db="EMBL/GenBank/DDBJ databases">
        <title>Draft genome sequence of Halobacillus karajensis HK-03.</title>
        <authorList>
            <person name="Khelaifia S."/>
            <person name="Croce O."/>
            <person name="Lagier J.C."/>
            <person name="Raoult D."/>
        </authorList>
    </citation>
    <scope>NUCLEOTIDE SEQUENCE [LARGE SCALE GENOMIC DNA]</scope>
    <source>
        <strain evidence="6 7">HD-03</strain>
    </source>
</reference>
<evidence type="ECO:0000256" key="3">
    <source>
        <dbReference type="ARBA" id="ARBA00022840"/>
    </source>
</evidence>
<dbReference type="InterPro" id="IPR017871">
    <property type="entry name" value="ABC_transporter-like_CS"/>
</dbReference>
<dbReference type="PANTHER" id="PTHR43582">
    <property type="entry name" value="LINEARMYCIN RESISTANCE ATP-BINDING PROTEIN LNRL"/>
    <property type="match status" value="1"/>
</dbReference>
<proteinExistence type="inferred from homology"/>
<gene>
    <name evidence="6" type="primary">drrA_2</name>
    <name evidence="6" type="ORF">BN983_02078</name>
</gene>
<protein>
    <submittedName>
        <fullName evidence="6">Daunorubicin/doxorubicin resistance ATP-binding protein DrrA</fullName>
    </submittedName>
</protein>
<dbReference type="RefSeq" id="WP_035508192.1">
    <property type="nucleotide sequence ID" value="NZ_CCDH010000003.1"/>
</dbReference>
<comment type="similarity">
    <text evidence="4">Belongs to the ABC transporter superfamily. Drug exporter-1 (DrugE1) (TC 3.A.1.105) family.</text>
</comment>
<accession>A0A024P4L6</accession>
<dbReference type="Pfam" id="PF00005">
    <property type="entry name" value="ABC_tran"/>
    <property type="match status" value="1"/>
</dbReference>
<dbReference type="PANTHER" id="PTHR43582:SF2">
    <property type="entry name" value="LINEARMYCIN RESISTANCE ATP-BINDING PROTEIN LNRL"/>
    <property type="match status" value="1"/>
</dbReference>
<dbReference type="Proteomes" id="UP000028868">
    <property type="component" value="Unassembled WGS sequence"/>
</dbReference>
<dbReference type="InterPro" id="IPR003439">
    <property type="entry name" value="ABC_transporter-like_ATP-bd"/>
</dbReference>
<dbReference type="GO" id="GO:0005524">
    <property type="term" value="F:ATP binding"/>
    <property type="evidence" value="ECO:0007669"/>
    <property type="project" value="UniProtKB-KW"/>
</dbReference>
<feature type="domain" description="ABC transporter" evidence="5">
    <location>
        <begin position="2"/>
        <end position="233"/>
    </location>
</feature>
<evidence type="ECO:0000256" key="2">
    <source>
        <dbReference type="ARBA" id="ARBA00022741"/>
    </source>
</evidence>
<evidence type="ECO:0000313" key="6">
    <source>
        <dbReference type="EMBL" id="CDQ23825.1"/>
    </source>
</evidence>
<dbReference type="GO" id="GO:1900753">
    <property type="term" value="P:doxorubicin transport"/>
    <property type="evidence" value="ECO:0007669"/>
    <property type="project" value="InterPro"/>
</dbReference>
<keyword evidence="7" id="KW-1185">Reference proteome</keyword>
<dbReference type="SMART" id="SM00382">
    <property type="entry name" value="AAA"/>
    <property type="match status" value="1"/>
</dbReference>
<sequence length="310" mass="35028">MIETIKLRKDFKEKTVVEDVDLYLDKGESVGLLGPNGAGKSTTISMISSLLKPTSGDVKLNGESVVKHPSELRKVLGVVPQEIALYQELTAYENLKFFGRIYRVPKDKLETRIQTTLKLVGLKDRQKDRIKTFSGGMKRRINIASALLHHPKVLILDEPTVGIDPQSRNYILEMIRQLNEQSGTTILYTSHYMEEIEQLCDRVYIMDHGKVIASGSQSELLSILSNEDTMRVQLNQMSHSLVKAIQEIDVIRQVEETGDGIKIIAKKSTNLISNLVKLADQQNIKILNFQMENPSLEDVFLHLTGRTLRD</sequence>
<dbReference type="AlphaFoldDB" id="A0A024P4L6"/>
<comment type="caution">
    <text evidence="6">The sequence shown here is derived from an EMBL/GenBank/DDBJ whole genome shotgun (WGS) entry which is preliminary data.</text>
</comment>
<reference evidence="7" key="1">
    <citation type="submission" date="2014-03" db="EMBL/GenBank/DDBJ databases">
        <authorList>
            <person name="Urmite Genomes U."/>
        </authorList>
    </citation>
    <scope>NUCLEOTIDE SEQUENCE [LARGE SCALE GENOMIC DNA]</scope>
    <source>
        <strain evidence="7">HD-03</strain>
    </source>
</reference>
<dbReference type="PROSITE" id="PS50893">
    <property type="entry name" value="ABC_TRANSPORTER_2"/>
    <property type="match status" value="1"/>
</dbReference>
<dbReference type="Gene3D" id="3.40.50.300">
    <property type="entry name" value="P-loop containing nucleotide triphosphate hydrolases"/>
    <property type="match status" value="1"/>
</dbReference>
<dbReference type="NCBIfam" id="TIGR01188">
    <property type="entry name" value="drrA"/>
    <property type="match status" value="1"/>
</dbReference>
<dbReference type="SUPFAM" id="SSF52540">
    <property type="entry name" value="P-loop containing nucleoside triphosphate hydrolases"/>
    <property type="match status" value="1"/>
</dbReference>
<organism evidence="6 7">
    <name type="scientific">Halobacillus karajensis</name>
    <dbReference type="NCBI Taxonomy" id="195088"/>
    <lineage>
        <taxon>Bacteria</taxon>
        <taxon>Bacillati</taxon>
        <taxon>Bacillota</taxon>
        <taxon>Bacilli</taxon>
        <taxon>Bacillales</taxon>
        <taxon>Bacillaceae</taxon>
        <taxon>Halobacillus</taxon>
    </lineage>
</organism>
<dbReference type="PROSITE" id="PS00211">
    <property type="entry name" value="ABC_TRANSPORTER_1"/>
    <property type="match status" value="1"/>
</dbReference>
<dbReference type="InterPro" id="IPR003593">
    <property type="entry name" value="AAA+_ATPase"/>
</dbReference>
<evidence type="ECO:0000256" key="1">
    <source>
        <dbReference type="ARBA" id="ARBA00004413"/>
    </source>
</evidence>
<dbReference type="GO" id="GO:0043215">
    <property type="term" value="P:daunorubicin transport"/>
    <property type="evidence" value="ECO:0007669"/>
    <property type="project" value="InterPro"/>
</dbReference>